<protein>
    <submittedName>
        <fullName evidence="1">Uncharacterized protein</fullName>
    </submittedName>
</protein>
<dbReference type="Proteomes" id="UP001054945">
    <property type="component" value="Unassembled WGS sequence"/>
</dbReference>
<name>A0AAV4V4C9_CAEEX</name>
<accession>A0AAV4V4C9</accession>
<proteinExistence type="predicted"/>
<gene>
    <name evidence="1" type="ORF">CEXT_280751</name>
</gene>
<keyword evidence="2" id="KW-1185">Reference proteome</keyword>
<sequence length="81" mass="9465">MTYRPQVRSRIHSSRLRLKSLQLPWRRSFIAVSISELLQGVFYPYRSSGYCSFVSEGYSEWGLPTVLYGCEEGVCFQIYVE</sequence>
<reference evidence="1 2" key="1">
    <citation type="submission" date="2021-06" db="EMBL/GenBank/DDBJ databases">
        <title>Caerostris extrusa draft genome.</title>
        <authorList>
            <person name="Kono N."/>
            <person name="Arakawa K."/>
        </authorList>
    </citation>
    <scope>NUCLEOTIDE SEQUENCE [LARGE SCALE GENOMIC DNA]</scope>
</reference>
<dbReference type="EMBL" id="BPLR01013874">
    <property type="protein sequence ID" value="GIY64410.1"/>
    <property type="molecule type" value="Genomic_DNA"/>
</dbReference>
<organism evidence="1 2">
    <name type="scientific">Caerostris extrusa</name>
    <name type="common">Bark spider</name>
    <name type="synonym">Caerostris bankana</name>
    <dbReference type="NCBI Taxonomy" id="172846"/>
    <lineage>
        <taxon>Eukaryota</taxon>
        <taxon>Metazoa</taxon>
        <taxon>Ecdysozoa</taxon>
        <taxon>Arthropoda</taxon>
        <taxon>Chelicerata</taxon>
        <taxon>Arachnida</taxon>
        <taxon>Araneae</taxon>
        <taxon>Araneomorphae</taxon>
        <taxon>Entelegynae</taxon>
        <taxon>Araneoidea</taxon>
        <taxon>Araneidae</taxon>
        <taxon>Caerostris</taxon>
    </lineage>
</organism>
<evidence type="ECO:0000313" key="2">
    <source>
        <dbReference type="Proteomes" id="UP001054945"/>
    </source>
</evidence>
<comment type="caution">
    <text evidence="1">The sequence shown here is derived from an EMBL/GenBank/DDBJ whole genome shotgun (WGS) entry which is preliminary data.</text>
</comment>
<dbReference type="AlphaFoldDB" id="A0AAV4V4C9"/>
<evidence type="ECO:0000313" key="1">
    <source>
        <dbReference type="EMBL" id="GIY64410.1"/>
    </source>
</evidence>